<protein>
    <recommendedName>
        <fullName evidence="4">Type VI secretion system transmembrane protein TssO</fullName>
    </recommendedName>
</protein>
<sequence length="162" mass="19232">MKPLNYKERKAGLLQFILVFSMMIVIMFVTGFMTIKTGKQGVDVLEKKYTRYSDAFRKKAALSYEIEEIIKRLYQMNNKNRNLGQHKKFQDLVSNVRDRVVQGIEEEDSEEFVIYGEMVSVIKAIQGDLDTYKEGDEKYIYLEELLERCKEKYIEEQEKKNK</sequence>
<dbReference type="STRING" id="1849968.A8C32_09905"/>
<gene>
    <name evidence="2" type="ORF">A8C32_09905</name>
</gene>
<keyword evidence="3" id="KW-1185">Reference proteome</keyword>
<evidence type="ECO:0008006" key="4">
    <source>
        <dbReference type="Google" id="ProtNLM"/>
    </source>
</evidence>
<dbReference type="Proteomes" id="UP000095713">
    <property type="component" value="Unassembled WGS sequence"/>
</dbReference>
<keyword evidence="1" id="KW-0812">Transmembrane</keyword>
<keyword evidence="1" id="KW-1133">Transmembrane helix</keyword>
<accession>A0A1E5TEM2</accession>
<proteinExistence type="predicted"/>
<feature type="transmembrane region" description="Helical" evidence="1">
    <location>
        <begin position="12"/>
        <end position="35"/>
    </location>
</feature>
<dbReference type="AlphaFoldDB" id="A0A1E5TEM2"/>
<evidence type="ECO:0000313" key="2">
    <source>
        <dbReference type="EMBL" id="OEK09815.1"/>
    </source>
</evidence>
<evidence type="ECO:0000256" key="1">
    <source>
        <dbReference type="SAM" id="Phobius"/>
    </source>
</evidence>
<comment type="caution">
    <text evidence="2">The sequence shown here is derived from an EMBL/GenBank/DDBJ whole genome shotgun (WGS) entry which is preliminary data.</text>
</comment>
<dbReference type="EMBL" id="MDJD01000006">
    <property type="protein sequence ID" value="OEK09815.1"/>
    <property type="molecule type" value="Genomic_DNA"/>
</dbReference>
<evidence type="ECO:0000313" key="3">
    <source>
        <dbReference type="Proteomes" id="UP000095713"/>
    </source>
</evidence>
<dbReference type="OrthoDB" id="1188156at2"/>
<organism evidence="2 3">
    <name type="scientific">Flavivirga aquatica</name>
    <dbReference type="NCBI Taxonomy" id="1849968"/>
    <lineage>
        <taxon>Bacteria</taxon>
        <taxon>Pseudomonadati</taxon>
        <taxon>Bacteroidota</taxon>
        <taxon>Flavobacteriia</taxon>
        <taxon>Flavobacteriales</taxon>
        <taxon>Flavobacteriaceae</taxon>
        <taxon>Flavivirga</taxon>
    </lineage>
</organism>
<reference evidence="2 3" key="1">
    <citation type="submission" date="2016-05" db="EMBL/GenBank/DDBJ databases">
        <title>Draft Genome Sequence of Algibacter sp. Strain SK-16 Isolated from the Surface Water of Aburatsubo Inlet.</title>
        <authorList>
            <person name="Wong S.-K."/>
            <person name="Yoshizawa S."/>
            <person name="Nakajima Y."/>
            <person name="Ogura Y."/>
            <person name="Tetsuya H."/>
            <person name="Hamasaki K."/>
        </authorList>
    </citation>
    <scope>NUCLEOTIDE SEQUENCE [LARGE SCALE GENOMIC DNA]</scope>
    <source>
        <strain evidence="2 3">SK-16</strain>
    </source>
</reference>
<dbReference type="RefSeq" id="WP_069828475.1">
    <property type="nucleotide sequence ID" value="NZ_MDJD01000006.1"/>
</dbReference>
<keyword evidence="1" id="KW-0472">Membrane</keyword>
<name>A0A1E5TEM2_9FLAO</name>